<evidence type="ECO:0000313" key="2">
    <source>
        <dbReference type="EMBL" id="MDO1512908.1"/>
    </source>
</evidence>
<dbReference type="Gene3D" id="3.30.2130.10">
    <property type="entry name" value="VC0802-like"/>
    <property type="match status" value="1"/>
</dbReference>
<name>A0ABT8RQL0_9FLAO</name>
<dbReference type="PANTHER" id="PTHR39199:SF1">
    <property type="entry name" value="BLR5128 PROTEIN"/>
    <property type="match status" value="1"/>
</dbReference>
<reference evidence="2" key="1">
    <citation type="journal article" date="2014" name="Int. J. Syst. Evol. Microbiol.">
        <title>Complete genome of a new Firmicutes species belonging to the dominant human colonic microbiota ('Ruminococcus bicirculans') reveals two chromosomes and a selective capacity to utilize plant glucans.</title>
        <authorList>
            <consortium name="NISC Comparative Sequencing Program"/>
            <person name="Wegmann U."/>
            <person name="Louis P."/>
            <person name="Goesmann A."/>
            <person name="Henrissat B."/>
            <person name="Duncan S.H."/>
            <person name="Flint H.J."/>
        </authorList>
    </citation>
    <scope>NUCLEOTIDE SEQUENCE</scope>
    <source>
        <strain evidence="2">CECT 8869</strain>
    </source>
</reference>
<sequence>MAGEKDLNSLLKGLHPKLNPGTYVFITTKAPLDVDRSHIIFEFKEFEGVTHIISKEKAEELELEYAFVSSWITLNVHSSLEAIGLTAAIAGALTKNNISCNVVAAFYHDHLFVPENKTRLAMDVLEKITEHL</sequence>
<dbReference type="EMBL" id="JAUKUC010000001">
    <property type="protein sequence ID" value="MDO1512908.1"/>
    <property type="molecule type" value="Genomic_DNA"/>
</dbReference>
<evidence type="ECO:0000259" key="1">
    <source>
        <dbReference type="Pfam" id="PF10000"/>
    </source>
</evidence>
<evidence type="ECO:0000313" key="3">
    <source>
        <dbReference type="Proteomes" id="UP001168579"/>
    </source>
</evidence>
<dbReference type="InterPro" id="IPR018717">
    <property type="entry name" value="DUF2241"/>
</dbReference>
<dbReference type="Pfam" id="PF10000">
    <property type="entry name" value="ACT_3"/>
    <property type="match status" value="1"/>
</dbReference>
<feature type="domain" description="DUF2241" evidence="1">
    <location>
        <begin position="2"/>
        <end position="69"/>
    </location>
</feature>
<proteinExistence type="predicted"/>
<dbReference type="SUPFAM" id="SSF55021">
    <property type="entry name" value="ACT-like"/>
    <property type="match status" value="2"/>
</dbReference>
<organism evidence="2 3">
    <name type="scientific">Maribacter confluentis</name>
    <dbReference type="NCBI Taxonomy" id="1656093"/>
    <lineage>
        <taxon>Bacteria</taxon>
        <taxon>Pseudomonadati</taxon>
        <taxon>Bacteroidota</taxon>
        <taxon>Flavobacteriia</taxon>
        <taxon>Flavobacteriales</taxon>
        <taxon>Flavobacteriaceae</taxon>
        <taxon>Maribacter</taxon>
    </lineage>
</organism>
<gene>
    <name evidence="2" type="ORF">Q2T41_09600</name>
</gene>
<comment type="caution">
    <text evidence="2">The sequence shown here is derived from an EMBL/GenBank/DDBJ whole genome shotgun (WGS) entry which is preliminary data.</text>
</comment>
<accession>A0ABT8RQL0</accession>
<dbReference type="PANTHER" id="PTHR39199">
    <property type="entry name" value="BLR5128 PROTEIN"/>
    <property type="match status" value="1"/>
</dbReference>
<dbReference type="InterPro" id="IPR045865">
    <property type="entry name" value="ACT-like_dom_sf"/>
</dbReference>
<reference evidence="2" key="2">
    <citation type="submission" date="2023-06" db="EMBL/GenBank/DDBJ databases">
        <authorList>
            <person name="Lucena T."/>
            <person name="Sun Q."/>
        </authorList>
    </citation>
    <scope>NUCLEOTIDE SEQUENCE</scope>
    <source>
        <strain evidence="2">CECT 8869</strain>
    </source>
</reference>
<protein>
    <submittedName>
        <fullName evidence="2">ACT domain-containing protein</fullName>
    </submittedName>
</protein>
<dbReference type="Proteomes" id="UP001168579">
    <property type="component" value="Unassembled WGS sequence"/>
</dbReference>
<dbReference type="RefSeq" id="WP_304435897.1">
    <property type="nucleotide sequence ID" value="NZ_JAUKUC010000001.1"/>
</dbReference>
<keyword evidence="3" id="KW-1185">Reference proteome</keyword>